<gene>
    <name evidence="1" type="ORF">LCGC14_1861120</name>
</gene>
<dbReference type="AlphaFoldDB" id="A0A0F9J6K4"/>
<comment type="caution">
    <text evidence="1">The sequence shown here is derived from an EMBL/GenBank/DDBJ whole genome shotgun (WGS) entry which is preliminary data.</text>
</comment>
<protein>
    <submittedName>
        <fullName evidence="1">Uncharacterized protein</fullName>
    </submittedName>
</protein>
<proteinExistence type="predicted"/>
<sequence>MRVKLLKDKRNQPIGCVVVLSGGQMGWSLCNKKDFFVESLGIEIAAGRALCGTRMDTPNKLERLYRKMTGGG</sequence>
<organism evidence="1">
    <name type="scientific">marine sediment metagenome</name>
    <dbReference type="NCBI Taxonomy" id="412755"/>
    <lineage>
        <taxon>unclassified sequences</taxon>
        <taxon>metagenomes</taxon>
        <taxon>ecological metagenomes</taxon>
    </lineage>
</organism>
<accession>A0A0F9J6K4</accession>
<evidence type="ECO:0000313" key="1">
    <source>
        <dbReference type="EMBL" id="KKL94792.1"/>
    </source>
</evidence>
<reference evidence="1" key="1">
    <citation type="journal article" date="2015" name="Nature">
        <title>Complex archaea that bridge the gap between prokaryotes and eukaryotes.</title>
        <authorList>
            <person name="Spang A."/>
            <person name="Saw J.H."/>
            <person name="Jorgensen S.L."/>
            <person name="Zaremba-Niedzwiedzka K."/>
            <person name="Martijn J."/>
            <person name="Lind A.E."/>
            <person name="van Eijk R."/>
            <person name="Schleper C."/>
            <person name="Guy L."/>
            <person name="Ettema T.J."/>
        </authorList>
    </citation>
    <scope>NUCLEOTIDE SEQUENCE</scope>
</reference>
<dbReference type="EMBL" id="LAZR01018835">
    <property type="protein sequence ID" value="KKL94792.1"/>
    <property type="molecule type" value="Genomic_DNA"/>
</dbReference>
<name>A0A0F9J6K4_9ZZZZ</name>